<protein>
    <submittedName>
        <fullName evidence="10">EamA family transporter RarD</fullName>
    </submittedName>
</protein>
<dbReference type="InterPro" id="IPR037185">
    <property type="entry name" value="EmrE-like"/>
</dbReference>
<keyword evidence="11" id="KW-1185">Reference proteome</keyword>
<gene>
    <name evidence="10" type="primary">rarD</name>
    <name evidence="10" type="ORF">E0E05_06375</name>
</gene>
<evidence type="ECO:0000256" key="8">
    <source>
        <dbReference type="SAM" id="Phobius"/>
    </source>
</evidence>
<sequence>MSARPARPADAAEPAAGFAFALGAFLLWGLLPFYMKWVDHIAPWEVVAHRVVWSVPVAGVLLMLMRRTADLKAALRDPKTLAQAALTAALISINWGVYVWAIAAERTVEAALGYYINPLVNVVLATLFLGERLTRLQALAIALAATAVAILTLRAGGLPWVSLVLAFSFGLYGFFRKTLPVGAAQGFMLEVILLSPPALVIIGWMAMAGSGHFGPTGAADIGLLLLAGPVTAIPLILYANGAKLLRYTTIGVMQYLTPTMIFLVAIFVFGEPFSVWQLVAFCFIWAALALYTLSLFRTARAARAAATAPPAH</sequence>
<dbReference type="InterPro" id="IPR004626">
    <property type="entry name" value="RarD"/>
</dbReference>
<evidence type="ECO:0000313" key="11">
    <source>
        <dbReference type="Proteomes" id="UP000293719"/>
    </source>
</evidence>
<evidence type="ECO:0000256" key="3">
    <source>
        <dbReference type="ARBA" id="ARBA00022448"/>
    </source>
</evidence>
<feature type="transmembrane region" description="Helical" evidence="8">
    <location>
        <begin position="187"/>
        <end position="209"/>
    </location>
</feature>
<feature type="transmembrane region" description="Helical" evidence="8">
    <location>
        <begin position="84"/>
        <end position="104"/>
    </location>
</feature>
<dbReference type="Proteomes" id="UP000293719">
    <property type="component" value="Chromosome"/>
</dbReference>
<dbReference type="AlphaFoldDB" id="A0A4P6V1J1"/>
<evidence type="ECO:0000256" key="4">
    <source>
        <dbReference type="ARBA" id="ARBA00022475"/>
    </source>
</evidence>
<feature type="transmembrane region" description="Helical" evidence="8">
    <location>
        <begin position="12"/>
        <end position="35"/>
    </location>
</feature>
<keyword evidence="5 8" id="KW-0812">Transmembrane</keyword>
<dbReference type="KEGG" id="rpod:E0E05_06375"/>
<evidence type="ECO:0000259" key="9">
    <source>
        <dbReference type="Pfam" id="PF00892"/>
    </source>
</evidence>
<feature type="transmembrane region" description="Helical" evidence="8">
    <location>
        <begin position="110"/>
        <end position="129"/>
    </location>
</feature>
<evidence type="ECO:0000256" key="7">
    <source>
        <dbReference type="ARBA" id="ARBA00023136"/>
    </source>
</evidence>
<feature type="transmembrane region" description="Helical" evidence="8">
    <location>
        <begin position="221"/>
        <end position="240"/>
    </location>
</feature>
<evidence type="ECO:0000256" key="6">
    <source>
        <dbReference type="ARBA" id="ARBA00022989"/>
    </source>
</evidence>
<dbReference type="RefSeq" id="WP_131615962.1">
    <property type="nucleotide sequence ID" value="NZ_CP036532.1"/>
</dbReference>
<reference evidence="10 11" key="1">
    <citation type="journal article" date="2017" name="Int. J. Syst. Evol. Microbiol.">
        <title>Roseitalea porphyridii gen. nov., sp. nov., isolated from a red alga, and reclassification of Hoeflea suaedae Chung et al. 2013 as Pseudohoeflea suaedae gen. nov., comb. nov.</title>
        <authorList>
            <person name="Hyeon J.W."/>
            <person name="Jeong S.E."/>
            <person name="Baek K."/>
            <person name="Jeon C.O."/>
        </authorList>
    </citation>
    <scope>NUCLEOTIDE SEQUENCE [LARGE SCALE GENOMIC DNA]</scope>
    <source>
        <strain evidence="10 11">MA7-20</strain>
    </source>
</reference>
<organism evidence="10 11">
    <name type="scientific">Roseitalea porphyridii</name>
    <dbReference type="NCBI Taxonomy" id="1852022"/>
    <lineage>
        <taxon>Bacteria</taxon>
        <taxon>Pseudomonadati</taxon>
        <taxon>Pseudomonadota</taxon>
        <taxon>Alphaproteobacteria</taxon>
        <taxon>Hyphomicrobiales</taxon>
        <taxon>Ahrensiaceae</taxon>
        <taxon>Roseitalea</taxon>
    </lineage>
</organism>
<proteinExistence type="inferred from homology"/>
<dbReference type="SUPFAM" id="SSF103481">
    <property type="entry name" value="Multidrug resistance efflux transporter EmrE"/>
    <property type="match status" value="2"/>
</dbReference>
<dbReference type="GO" id="GO:0005886">
    <property type="term" value="C:plasma membrane"/>
    <property type="evidence" value="ECO:0007669"/>
    <property type="project" value="UniProtKB-SubCell"/>
</dbReference>
<feature type="transmembrane region" description="Helical" evidence="8">
    <location>
        <begin position="159"/>
        <end position="175"/>
    </location>
</feature>
<name>A0A4P6V1J1_9HYPH</name>
<comment type="similarity">
    <text evidence="2">Belongs to the EamA transporter family.</text>
</comment>
<keyword evidence="7 8" id="KW-0472">Membrane</keyword>
<dbReference type="PANTHER" id="PTHR22911:SF137">
    <property type="entry name" value="SOLUTE CARRIER FAMILY 35 MEMBER G2-RELATED"/>
    <property type="match status" value="1"/>
</dbReference>
<dbReference type="InterPro" id="IPR000620">
    <property type="entry name" value="EamA_dom"/>
</dbReference>
<keyword evidence="3" id="KW-0813">Transport</keyword>
<evidence type="ECO:0000256" key="5">
    <source>
        <dbReference type="ARBA" id="ARBA00022692"/>
    </source>
</evidence>
<dbReference type="PANTHER" id="PTHR22911">
    <property type="entry name" value="ACYL-MALONYL CONDENSING ENZYME-RELATED"/>
    <property type="match status" value="1"/>
</dbReference>
<dbReference type="NCBIfam" id="TIGR00688">
    <property type="entry name" value="rarD"/>
    <property type="match status" value="1"/>
</dbReference>
<evidence type="ECO:0000256" key="1">
    <source>
        <dbReference type="ARBA" id="ARBA00004651"/>
    </source>
</evidence>
<feature type="transmembrane region" description="Helical" evidence="8">
    <location>
        <begin position="47"/>
        <end position="64"/>
    </location>
</feature>
<keyword evidence="4" id="KW-1003">Cell membrane</keyword>
<keyword evidence="6 8" id="KW-1133">Transmembrane helix</keyword>
<comment type="subcellular location">
    <subcellularLocation>
        <location evidence="1">Cell membrane</location>
        <topology evidence="1">Multi-pass membrane protein</topology>
    </subcellularLocation>
</comment>
<feature type="transmembrane region" description="Helical" evidence="8">
    <location>
        <begin position="252"/>
        <end position="269"/>
    </location>
</feature>
<accession>A0A4P6V1J1</accession>
<dbReference type="EMBL" id="CP036532">
    <property type="protein sequence ID" value="QBK30260.1"/>
    <property type="molecule type" value="Genomic_DNA"/>
</dbReference>
<evidence type="ECO:0000256" key="2">
    <source>
        <dbReference type="ARBA" id="ARBA00007362"/>
    </source>
</evidence>
<dbReference type="OrthoDB" id="369870at2"/>
<dbReference type="GeneID" id="90766918"/>
<feature type="transmembrane region" description="Helical" evidence="8">
    <location>
        <begin position="275"/>
        <end position="296"/>
    </location>
</feature>
<evidence type="ECO:0000313" key="10">
    <source>
        <dbReference type="EMBL" id="QBK30260.1"/>
    </source>
</evidence>
<dbReference type="Pfam" id="PF00892">
    <property type="entry name" value="EamA"/>
    <property type="match status" value="1"/>
</dbReference>
<feature type="domain" description="EamA" evidence="9">
    <location>
        <begin position="17"/>
        <end position="152"/>
    </location>
</feature>